<protein>
    <submittedName>
        <fullName evidence="1">Uncharacterized protein</fullName>
    </submittedName>
</protein>
<organism evidence="1 2">
    <name type="scientific">Peronospora matthiolae</name>
    <dbReference type="NCBI Taxonomy" id="2874970"/>
    <lineage>
        <taxon>Eukaryota</taxon>
        <taxon>Sar</taxon>
        <taxon>Stramenopiles</taxon>
        <taxon>Oomycota</taxon>
        <taxon>Peronosporomycetes</taxon>
        <taxon>Peronosporales</taxon>
        <taxon>Peronosporaceae</taxon>
        <taxon>Peronospora</taxon>
    </lineage>
</organism>
<proteinExistence type="predicted"/>
<gene>
    <name evidence="1" type="ORF">PM001_LOCUS5725</name>
</gene>
<name>A0AAV1TE43_9STRA</name>
<dbReference type="EMBL" id="CAKLBY020000047">
    <property type="protein sequence ID" value="CAK7918100.1"/>
    <property type="molecule type" value="Genomic_DNA"/>
</dbReference>
<comment type="caution">
    <text evidence="1">The sequence shown here is derived from an EMBL/GenBank/DDBJ whole genome shotgun (WGS) entry which is preliminary data.</text>
</comment>
<sequence length="148" mass="16073">MTESKPTSNTLPELLKEGLMDYESDTVASSVYGNPPTPPAHDTMRIAPNSFVERDEVPLPLVQRAAVDPALGVLHNALDEEQAQYLQSVDKRKRQAQCVATAYAHGGYCTTQPSVVNAFVRLPAWVTGPKAATAASLAERKDLRARNL</sequence>
<accession>A0AAV1TE43</accession>
<dbReference type="Proteomes" id="UP001162060">
    <property type="component" value="Unassembled WGS sequence"/>
</dbReference>
<reference evidence="1" key="1">
    <citation type="submission" date="2024-01" db="EMBL/GenBank/DDBJ databases">
        <authorList>
            <person name="Webb A."/>
        </authorList>
    </citation>
    <scope>NUCLEOTIDE SEQUENCE</scope>
    <source>
        <strain evidence="1">Pm1</strain>
    </source>
</reference>
<dbReference type="AlphaFoldDB" id="A0AAV1TE43"/>
<evidence type="ECO:0000313" key="2">
    <source>
        <dbReference type="Proteomes" id="UP001162060"/>
    </source>
</evidence>
<evidence type="ECO:0000313" key="1">
    <source>
        <dbReference type="EMBL" id="CAK7918100.1"/>
    </source>
</evidence>